<dbReference type="Gene3D" id="3.30.70.260">
    <property type="match status" value="1"/>
</dbReference>
<keyword evidence="4" id="KW-1185">Reference proteome</keyword>
<protein>
    <recommendedName>
        <fullName evidence="1">UPF0735 ACT domain-containing protein DOK76_04290</fullName>
    </recommendedName>
</protein>
<dbReference type="PIRSF" id="PIRSF025624">
    <property type="entry name" value="ACT_PheB"/>
    <property type="match status" value="1"/>
</dbReference>
<dbReference type="PROSITE" id="PS51671">
    <property type="entry name" value="ACT"/>
    <property type="match status" value="1"/>
</dbReference>
<dbReference type="NCBIfam" id="NF003361">
    <property type="entry name" value="PRK04435.1"/>
    <property type="match status" value="1"/>
</dbReference>
<dbReference type="HAMAP" id="MF_00707">
    <property type="entry name" value="UPF0735"/>
    <property type="match status" value="1"/>
</dbReference>
<dbReference type="InterPro" id="IPR008310">
    <property type="entry name" value="UPF0735_ACT_dom-cont"/>
</dbReference>
<sequence>MLTNYLIVDEAMLPDVFSKVIAVKKSLDTGEFNHVSDAIKHVGISRSAYYKYKDHVFSTQDMTLERKALISFVLSDKKGILSYVLKVISENGGSVLTINQNIPIQKKANVLISLDIKDLQIPIQDLLNQIEAIEGVSKINLVSVE</sequence>
<evidence type="ECO:0000313" key="4">
    <source>
        <dbReference type="Proteomes" id="UP000664857"/>
    </source>
</evidence>
<feature type="domain" description="ACT" evidence="2">
    <location>
        <begin position="69"/>
        <end position="144"/>
    </location>
</feature>
<comment type="caution">
    <text evidence="3">The sequence shown here is derived from an EMBL/GenBank/DDBJ whole genome shotgun (WGS) entry which is preliminary data.</text>
</comment>
<reference evidence="3 4" key="1">
    <citation type="submission" date="2021-03" db="EMBL/GenBank/DDBJ databases">
        <title>Enterococcal diversity collection.</title>
        <authorList>
            <person name="Gilmore M.S."/>
            <person name="Schwartzman J."/>
            <person name="Van Tyne D."/>
            <person name="Martin M."/>
            <person name="Earl A.M."/>
            <person name="Manson A.L."/>
            <person name="Straub T."/>
            <person name="Salamzade R."/>
            <person name="Saavedra J."/>
            <person name="Lebreton F."/>
            <person name="Prichula J."/>
            <person name="Schaufler K."/>
            <person name="Gaca A."/>
            <person name="Sgardioli B."/>
            <person name="Wagenaar J."/>
            <person name="Strong T."/>
        </authorList>
    </citation>
    <scope>NUCLEOTIDE SEQUENCE [LARGE SCALE GENOMIC DNA]</scope>
    <source>
        <strain evidence="3 4">DIV0080</strain>
    </source>
</reference>
<dbReference type="Proteomes" id="UP000664857">
    <property type="component" value="Unassembled WGS sequence"/>
</dbReference>
<dbReference type="EMBL" id="JAFLVX010000014">
    <property type="protein sequence ID" value="MBO0476277.1"/>
    <property type="molecule type" value="Genomic_DNA"/>
</dbReference>
<dbReference type="InterPro" id="IPR002912">
    <property type="entry name" value="ACT_dom"/>
</dbReference>
<evidence type="ECO:0000313" key="3">
    <source>
        <dbReference type="EMBL" id="MBO0476277.1"/>
    </source>
</evidence>
<organism evidence="3 4">
    <name type="scientific">Candidatus Vagococcus giribetii</name>
    <dbReference type="NCBI Taxonomy" id="2230876"/>
    <lineage>
        <taxon>Bacteria</taxon>
        <taxon>Bacillati</taxon>
        <taxon>Bacillota</taxon>
        <taxon>Bacilli</taxon>
        <taxon>Lactobacillales</taxon>
        <taxon>Enterococcaceae</taxon>
        <taxon>Vagococcus</taxon>
    </lineage>
</organism>
<dbReference type="InterPro" id="IPR045865">
    <property type="entry name" value="ACT-like_dom_sf"/>
</dbReference>
<name>A0ABS3HR97_9ENTE</name>
<evidence type="ECO:0000259" key="2">
    <source>
        <dbReference type="PROSITE" id="PS51671"/>
    </source>
</evidence>
<dbReference type="SUPFAM" id="SSF55021">
    <property type="entry name" value="ACT-like"/>
    <property type="match status" value="1"/>
</dbReference>
<proteinExistence type="inferred from homology"/>
<evidence type="ECO:0000256" key="1">
    <source>
        <dbReference type="HAMAP-Rule" id="MF_00707"/>
    </source>
</evidence>
<dbReference type="RefSeq" id="WP_206965230.1">
    <property type="nucleotide sequence ID" value="NZ_JAFLVX010000014.1"/>
</dbReference>
<accession>A0ABS3HR97</accession>
<comment type="similarity">
    <text evidence="1">Belongs to the UPF0735 family.</text>
</comment>
<gene>
    <name evidence="3" type="ORF">DOK76_04290</name>
</gene>
<dbReference type="Pfam" id="PF13291">
    <property type="entry name" value="ACT_4"/>
    <property type="match status" value="1"/>
</dbReference>